<evidence type="ECO:0000313" key="7">
    <source>
        <dbReference type="EMBL" id="CAA2934963.1"/>
    </source>
</evidence>
<comment type="similarity">
    <text evidence="1">Belongs to the eIF-1A family.</text>
</comment>
<evidence type="ECO:0000256" key="2">
    <source>
        <dbReference type="ARBA" id="ARBA00022540"/>
    </source>
</evidence>
<protein>
    <recommendedName>
        <fullName evidence="4">Eukaryotic translation initiation factor 4C</fullName>
    </recommendedName>
</protein>
<organism evidence="7 8">
    <name type="scientific">Olea europaea subsp. europaea</name>
    <dbReference type="NCBI Taxonomy" id="158383"/>
    <lineage>
        <taxon>Eukaryota</taxon>
        <taxon>Viridiplantae</taxon>
        <taxon>Streptophyta</taxon>
        <taxon>Embryophyta</taxon>
        <taxon>Tracheophyta</taxon>
        <taxon>Spermatophyta</taxon>
        <taxon>Magnoliopsida</taxon>
        <taxon>eudicotyledons</taxon>
        <taxon>Gunneridae</taxon>
        <taxon>Pentapetalae</taxon>
        <taxon>asterids</taxon>
        <taxon>lamiids</taxon>
        <taxon>Lamiales</taxon>
        <taxon>Oleaceae</taxon>
        <taxon>Oleeae</taxon>
        <taxon>Olea</taxon>
    </lineage>
</organism>
<dbReference type="Pfam" id="PF01176">
    <property type="entry name" value="eIF-1a"/>
    <property type="match status" value="1"/>
</dbReference>
<dbReference type="HAMAP" id="MF_00216">
    <property type="entry name" value="aIF_1A"/>
    <property type="match status" value="1"/>
</dbReference>
<dbReference type="InterPro" id="IPR018104">
    <property type="entry name" value="TIF_eIF-1A_CS"/>
</dbReference>
<comment type="caution">
    <text evidence="7">The sequence shown here is derived from an EMBL/GenBank/DDBJ whole genome shotgun (WGS) entry which is preliminary data.</text>
</comment>
<dbReference type="Gene3D" id="2.40.50.140">
    <property type="entry name" value="Nucleic acid-binding proteins"/>
    <property type="match status" value="1"/>
</dbReference>
<dbReference type="CDD" id="cd05793">
    <property type="entry name" value="S1_IF1A"/>
    <property type="match status" value="1"/>
</dbReference>
<dbReference type="PANTHER" id="PTHR21668">
    <property type="entry name" value="EIF-1A"/>
    <property type="match status" value="1"/>
</dbReference>
<sequence length="243" mass="27722">MPKNKGKGGKNRKRGKNDAVFDEKRDLVFKEDGQEYAQVLRMLGNGRCEAMCIDGVQRLCHIRGKLHKTVWIAAGDIILVGLRDYQDKKADVILRYFAYEARLLKAYGELPNSIRINEGIAGELPDSTMINEDNGDYIEFENPETSYVRDKEYMNVFGTFNGKEFDLLLANGIKYADLVEFLTDEIKVDRKTSCLKIVYDVGDNMAPVNITNDNSLMLYMELKKKDPRITAYALHVEVVKMSN</sequence>
<dbReference type="InterPro" id="IPR006196">
    <property type="entry name" value="RNA-binding_domain_S1_IF1"/>
</dbReference>
<proteinExistence type="inferred from homology"/>
<dbReference type="Proteomes" id="UP000594638">
    <property type="component" value="Unassembled WGS sequence"/>
</dbReference>
<evidence type="ECO:0000256" key="5">
    <source>
        <dbReference type="PROSITE-ProRule" id="PRU00181"/>
    </source>
</evidence>
<keyword evidence="3 5" id="KW-0648">Protein biosynthesis</keyword>
<dbReference type="GO" id="GO:0003743">
    <property type="term" value="F:translation initiation factor activity"/>
    <property type="evidence" value="ECO:0007669"/>
    <property type="project" value="UniProtKB-UniRule"/>
</dbReference>
<dbReference type="Gramene" id="OE9A115581T1">
    <property type="protein sequence ID" value="OE9A115581C1"/>
    <property type="gene ID" value="OE9A115581"/>
</dbReference>
<dbReference type="EMBL" id="CACTIH010000021">
    <property type="protein sequence ID" value="CAA2934963.1"/>
    <property type="molecule type" value="Genomic_DNA"/>
</dbReference>
<gene>
    <name evidence="7" type="ORF">OLEA9_A115581</name>
</gene>
<evidence type="ECO:0000256" key="4">
    <source>
        <dbReference type="ARBA" id="ARBA00032507"/>
    </source>
</evidence>
<accession>A0A8S0PFR7</accession>
<keyword evidence="8" id="KW-1185">Reference proteome</keyword>
<reference evidence="7 8" key="1">
    <citation type="submission" date="2019-12" db="EMBL/GenBank/DDBJ databases">
        <authorList>
            <person name="Alioto T."/>
            <person name="Alioto T."/>
            <person name="Gomez Garrido J."/>
        </authorList>
    </citation>
    <scope>NUCLEOTIDE SEQUENCE [LARGE SCALE GENOMIC DNA]</scope>
</reference>
<evidence type="ECO:0000313" key="8">
    <source>
        <dbReference type="Proteomes" id="UP000594638"/>
    </source>
</evidence>
<dbReference type="PROSITE" id="PS50832">
    <property type="entry name" value="S1_IF1_TYPE"/>
    <property type="match status" value="1"/>
</dbReference>
<dbReference type="InterPro" id="IPR001253">
    <property type="entry name" value="TIF_eIF-1A"/>
</dbReference>
<dbReference type="AlphaFoldDB" id="A0A8S0PFR7"/>
<dbReference type="InterPro" id="IPR012340">
    <property type="entry name" value="NA-bd_OB-fold"/>
</dbReference>
<evidence type="ECO:0000259" key="6">
    <source>
        <dbReference type="PROSITE" id="PS50832"/>
    </source>
</evidence>
<dbReference type="GO" id="GO:0003723">
    <property type="term" value="F:RNA binding"/>
    <property type="evidence" value="ECO:0007669"/>
    <property type="project" value="InterPro"/>
</dbReference>
<evidence type="ECO:0000256" key="3">
    <source>
        <dbReference type="ARBA" id="ARBA00022917"/>
    </source>
</evidence>
<name>A0A8S0PFR7_OLEEU</name>
<feature type="domain" description="S1-like" evidence="6">
    <location>
        <begin position="23"/>
        <end position="97"/>
    </location>
</feature>
<dbReference type="SMART" id="SM00652">
    <property type="entry name" value="eIF1a"/>
    <property type="match status" value="1"/>
</dbReference>
<evidence type="ECO:0000256" key="1">
    <source>
        <dbReference type="ARBA" id="ARBA00007392"/>
    </source>
</evidence>
<keyword evidence="2 5" id="KW-0396">Initiation factor</keyword>
<dbReference type="SUPFAM" id="SSF50249">
    <property type="entry name" value="Nucleic acid-binding proteins"/>
    <property type="match status" value="1"/>
</dbReference>
<dbReference type="PROSITE" id="PS01262">
    <property type="entry name" value="IF1A"/>
    <property type="match status" value="1"/>
</dbReference>
<dbReference type="OrthoDB" id="274995at2759"/>